<keyword evidence="3 6" id="KW-0690">Ribosome biogenesis</keyword>
<comment type="subcellular location">
    <subcellularLocation>
        <location evidence="6">Nucleus</location>
        <location evidence="6">Nucleolus</location>
    </subcellularLocation>
</comment>
<keyword evidence="4 6" id="KW-0653">Protein transport</keyword>
<keyword evidence="12" id="KW-1185">Reference proteome</keyword>
<organism evidence="11 12">
    <name type="scientific">Tieghemiomyces parasiticus</name>
    <dbReference type="NCBI Taxonomy" id="78921"/>
    <lineage>
        <taxon>Eukaryota</taxon>
        <taxon>Fungi</taxon>
        <taxon>Fungi incertae sedis</taxon>
        <taxon>Zoopagomycota</taxon>
        <taxon>Kickxellomycotina</taxon>
        <taxon>Dimargaritomycetes</taxon>
        <taxon>Dimargaritales</taxon>
        <taxon>Dimargaritaceae</taxon>
        <taxon>Tieghemiomyces</taxon>
    </lineage>
</organism>
<feature type="compositionally biased region" description="Basic and acidic residues" evidence="7">
    <location>
        <begin position="749"/>
        <end position="758"/>
    </location>
</feature>
<feature type="domain" description="SDA1 N-terminal" evidence="9">
    <location>
        <begin position="194"/>
        <end position="455"/>
    </location>
</feature>
<evidence type="ECO:0000256" key="3">
    <source>
        <dbReference type="ARBA" id="ARBA00022517"/>
    </source>
</evidence>
<evidence type="ECO:0000256" key="5">
    <source>
        <dbReference type="ARBA" id="ARBA00023242"/>
    </source>
</evidence>
<dbReference type="InterPro" id="IPR012977">
    <property type="entry name" value="SDA1_N"/>
</dbReference>
<keyword evidence="2 6" id="KW-0813">Transport</keyword>
<evidence type="ECO:0000313" key="12">
    <source>
        <dbReference type="Proteomes" id="UP001150569"/>
    </source>
</evidence>
<dbReference type="SUPFAM" id="SSF48371">
    <property type="entry name" value="ARM repeat"/>
    <property type="match status" value="1"/>
</dbReference>
<accession>A0A9W8E3D6</accession>
<dbReference type="Proteomes" id="UP001150569">
    <property type="component" value="Unassembled WGS sequence"/>
</dbReference>
<dbReference type="PANTHER" id="PTHR12730:SF0">
    <property type="entry name" value="PROTEIN SDA1 HOMOLOG"/>
    <property type="match status" value="1"/>
</dbReference>
<dbReference type="Pfam" id="PF05285">
    <property type="entry name" value="SDA1_dom"/>
    <property type="match status" value="1"/>
</dbReference>
<dbReference type="InterPro" id="IPR007949">
    <property type="entry name" value="SDA1_MD"/>
</dbReference>
<comment type="similarity">
    <text evidence="1 6">Belongs to the SDA1 family.</text>
</comment>
<dbReference type="Pfam" id="PF08158">
    <property type="entry name" value="SDA1_HEAT"/>
    <property type="match status" value="2"/>
</dbReference>
<feature type="region of interest" description="Disordered" evidence="7">
    <location>
        <begin position="248"/>
        <end position="283"/>
    </location>
</feature>
<keyword evidence="5 6" id="KW-0539">Nucleus</keyword>
<feature type="domain" description="SDA1 N-terminal" evidence="9">
    <location>
        <begin position="63"/>
        <end position="177"/>
    </location>
</feature>
<evidence type="ECO:0000259" key="10">
    <source>
        <dbReference type="Pfam" id="PF21638"/>
    </source>
</evidence>
<evidence type="ECO:0000313" key="11">
    <source>
        <dbReference type="EMBL" id="KAJ1930212.1"/>
    </source>
</evidence>
<comment type="caution">
    <text evidence="11">The sequence shown here is derived from an EMBL/GenBank/DDBJ whole genome shotgun (WGS) entry which is preliminary data.</text>
</comment>
<evidence type="ECO:0000256" key="1">
    <source>
        <dbReference type="ARBA" id="ARBA00005783"/>
    </source>
</evidence>
<feature type="region of interest" description="Disordered" evidence="7">
    <location>
        <begin position="749"/>
        <end position="772"/>
    </location>
</feature>
<dbReference type="GO" id="GO:0000055">
    <property type="term" value="P:ribosomal large subunit export from nucleus"/>
    <property type="evidence" value="ECO:0007669"/>
    <property type="project" value="UniProtKB-UniRule"/>
</dbReference>
<dbReference type="EMBL" id="JANBPT010000013">
    <property type="protein sequence ID" value="KAJ1930212.1"/>
    <property type="molecule type" value="Genomic_DNA"/>
</dbReference>
<protein>
    <recommendedName>
        <fullName evidence="6">Protein SDA1</fullName>
    </recommendedName>
</protein>
<dbReference type="GO" id="GO:0005730">
    <property type="term" value="C:nucleolus"/>
    <property type="evidence" value="ECO:0007669"/>
    <property type="project" value="UniProtKB-SubCell"/>
</dbReference>
<dbReference type="InterPro" id="IPR048292">
    <property type="entry name" value="SDA1_C"/>
</dbReference>
<evidence type="ECO:0000259" key="8">
    <source>
        <dbReference type="Pfam" id="PF05285"/>
    </source>
</evidence>
<dbReference type="PANTHER" id="PTHR12730">
    <property type="entry name" value="HSDA/SDA1-RELATED"/>
    <property type="match status" value="1"/>
</dbReference>
<dbReference type="GO" id="GO:0042273">
    <property type="term" value="P:ribosomal large subunit biogenesis"/>
    <property type="evidence" value="ECO:0007669"/>
    <property type="project" value="UniProtKB-UniRule"/>
</dbReference>
<dbReference type="GO" id="GO:0015031">
    <property type="term" value="P:protein transport"/>
    <property type="evidence" value="ECO:0007669"/>
    <property type="project" value="UniProtKB-KW"/>
</dbReference>
<dbReference type="InterPro" id="IPR016024">
    <property type="entry name" value="ARM-type_fold"/>
</dbReference>
<proteinExistence type="inferred from homology"/>
<feature type="region of interest" description="Disordered" evidence="7">
    <location>
        <begin position="707"/>
        <end position="736"/>
    </location>
</feature>
<gene>
    <name evidence="11" type="primary">SDA1_2</name>
    <name evidence="11" type="ORF">IWQ60_000537</name>
</gene>
<feature type="domain" description="SDA1 C-terminal" evidence="10">
    <location>
        <begin position="724"/>
        <end position="769"/>
    </location>
</feature>
<dbReference type="Pfam" id="PF21638">
    <property type="entry name" value="SDA1_C"/>
    <property type="match status" value="1"/>
</dbReference>
<comment type="function">
    <text evidence="6">Required for 60S pre-ribosomal subunits export to the cytoplasm.</text>
</comment>
<feature type="compositionally biased region" description="Basic residues" evidence="7">
    <location>
        <begin position="759"/>
        <end position="772"/>
    </location>
</feature>
<dbReference type="InterPro" id="IPR027312">
    <property type="entry name" value="Sda1"/>
</dbReference>
<sequence>MVRRQRAALLPNNLPQLQNLIKRDPLSYKEEFLQQWKHFESSLDLLRLKPEEEAKHFGELVMFLAQVCHCYRAECASFPDRIIDVLQTHYGVLHTDVRRTLVQCLILLRNKDVIPSNKTLTLFFTLFRCHDKILRERLYEHIVSDIRTANAKSVNNRLNKELQNFMYGMIMKIENHPGQAIAVSAATKVGGGGDSSVAAKRSLDVCIELYRKNVWNDSKTVNIVAEACFSSSAKIMATAVRFFLGSDDPNHATPESDDEAGPKPDIQKMQHSAQINKKRKSKARAYDKALNSLRKRDSKSHTVESSNFSAIHLLNDPQGFAEKLYSRLNRSGNYKHTTVERFEVRLMVMKLISRVIGTHQLMLLPFYQYLVKYLKPTQIDVTQVMALLAQACHPLLPPDEIEPVIMAIANQFVTDNCSPEVMAAGMNTIRAVCARCPLAMTGDLLVDLTEFRGHRDKGVSMAARSLITLFREVNPELLKRKDRGKAATQRLIAGQHVTLKYGETNVQTSIDGADLLRAAEAGGDGEDDDDDDAAWEVASAAGSDDSGGWINMQHSDREDELSAAGSDDDGDIVLSGDEVEWEVASDAGSGMLTDGDEADGDKTAEASVPMEMTKILTPQDFVRINELRLQREAERAVEGTVRPKPVPAKRMVNGKLKAMPETQSLTQTKAPADLERVVDESEIIGRFRKKLKSTYEERLASIEAGREGRAKYKSSKGRQTEGASTTNEKKKRNKAYSMFIHKKEGLMKRRISLKDKQRQLRAHITKQKRRGK</sequence>
<evidence type="ECO:0000256" key="6">
    <source>
        <dbReference type="RuleBase" id="RU365057"/>
    </source>
</evidence>
<name>A0A9W8E3D6_9FUNG</name>
<evidence type="ECO:0000256" key="7">
    <source>
        <dbReference type="SAM" id="MobiDB-lite"/>
    </source>
</evidence>
<feature type="domain" description="SDA1 middle" evidence="8">
    <location>
        <begin position="549"/>
        <end position="705"/>
    </location>
</feature>
<evidence type="ECO:0000256" key="4">
    <source>
        <dbReference type="ARBA" id="ARBA00022927"/>
    </source>
</evidence>
<evidence type="ECO:0000259" key="9">
    <source>
        <dbReference type="Pfam" id="PF08158"/>
    </source>
</evidence>
<reference evidence="11" key="1">
    <citation type="submission" date="2022-07" db="EMBL/GenBank/DDBJ databases">
        <title>Phylogenomic reconstructions and comparative analyses of Kickxellomycotina fungi.</title>
        <authorList>
            <person name="Reynolds N.K."/>
            <person name="Stajich J.E."/>
            <person name="Barry K."/>
            <person name="Grigoriev I.V."/>
            <person name="Crous P."/>
            <person name="Smith M.E."/>
        </authorList>
    </citation>
    <scope>NUCLEOTIDE SEQUENCE</scope>
    <source>
        <strain evidence="11">RSA 861</strain>
    </source>
</reference>
<evidence type="ECO:0000256" key="2">
    <source>
        <dbReference type="ARBA" id="ARBA00022448"/>
    </source>
</evidence>
<dbReference type="AlphaFoldDB" id="A0A9W8E3D6"/>
<dbReference type="OrthoDB" id="2196187at2759"/>